<keyword evidence="3" id="KW-1185">Reference proteome</keyword>
<feature type="region of interest" description="Disordered" evidence="1">
    <location>
        <begin position="1"/>
        <end position="24"/>
    </location>
</feature>
<protein>
    <submittedName>
        <fullName evidence="2">Uncharacterized protein</fullName>
    </submittedName>
</protein>
<reference evidence="2 3" key="1">
    <citation type="submission" date="2019-03" db="EMBL/GenBank/DDBJ databases">
        <title>First draft genome of Liparis tanakae, snailfish: a comprehensive survey of snailfish specific genes.</title>
        <authorList>
            <person name="Kim W."/>
            <person name="Song I."/>
            <person name="Jeong J.-H."/>
            <person name="Kim D."/>
            <person name="Kim S."/>
            <person name="Ryu S."/>
            <person name="Song J.Y."/>
            <person name="Lee S.K."/>
        </authorList>
    </citation>
    <scope>NUCLEOTIDE SEQUENCE [LARGE SCALE GENOMIC DNA]</scope>
    <source>
        <tissue evidence="2">Muscle</tissue>
    </source>
</reference>
<accession>A0A4Z2GXE0</accession>
<comment type="caution">
    <text evidence="2">The sequence shown here is derived from an EMBL/GenBank/DDBJ whole genome shotgun (WGS) entry which is preliminary data.</text>
</comment>
<dbReference type="EMBL" id="SRLO01000405">
    <property type="protein sequence ID" value="TNN57443.1"/>
    <property type="molecule type" value="Genomic_DNA"/>
</dbReference>
<dbReference type="Proteomes" id="UP000314294">
    <property type="component" value="Unassembled WGS sequence"/>
</dbReference>
<sequence>MDTKQAAGTRVGDRRSKSRTGQWETGEQWAAVKLLGVQCLAQGRFDLQLMGRAGIEPTTSGLQDDPLTPLSYSRRSGFLHKLAPTAKPKVGGA</sequence>
<evidence type="ECO:0000256" key="1">
    <source>
        <dbReference type="SAM" id="MobiDB-lite"/>
    </source>
</evidence>
<proteinExistence type="predicted"/>
<evidence type="ECO:0000313" key="2">
    <source>
        <dbReference type="EMBL" id="TNN57443.1"/>
    </source>
</evidence>
<gene>
    <name evidence="2" type="ORF">EYF80_032351</name>
</gene>
<organism evidence="2 3">
    <name type="scientific">Liparis tanakae</name>
    <name type="common">Tanaka's snailfish</name>
    <dbReference type="NCBI Taxonomy" id="230148"/>
    <lineage>
        <taxon>Eukaryota</taxon>
        <taxon>Metazoa</taxon>
        <taxon>Chordata</taxon>
        <taxon>Craniata</taxon>
        <taxon>Vertebrata</taxon>
        <taxon>Euteleostomi</taxon>
        <taxon>Actinopterygii</taxon>
        <taxon>Neopterygii</taxon>
        <taxon>Teleostei</taxon>
        <taxon>Neoteleostei</taxon>
        <taxon>Acanthomorphata</taxon>
        <taxon>Eupercaria</taxon>
        <taxon>Perciformes</taxon>
        <taxon>Cottioidei</taxon>
        <taxon>Cottales</taxon>
        <taxon>Liparidae</taxon>
        <taxon>Liparis</taxon>
    </lineage>
</organism>
<dbReference type="AlphaFoldDB" id="A0A4Z2GXE0"/>
<name>A0A4Z2GXE0_9TELE</name>
<evidence type="ECO:0000313" key="3">
    <source>
        <dbReference type="Proteomes" id="UP000314294"/>
    </source>
</evidence>